<accession>A0A1G6QL41</accession>
<dbReference type="RefSeq" id="WP_093029372.1">
    <property type="nucleotide sequence ID" value="NZ_FMZV01000004.1"/>
</dbReference>
<dbReference type="Proteomes" id="UP000199628">
    <property type="component" value="Unassembled WGS sequence"/>
</dbReference>
<dbReference type="InterPro" id="IPR011047">
    <property type="entry name" value="Quinoprotein_ADH-like_sf"/>
</dbReference>
<dbReference type="PANTHER" id="PTHR34512">
    <property type="entry name" value="CELL SURFACE PROTEIN"/>
    <property type="match status" value="1"/>
</dbReference>
<dbReference type="SUPFAM" id="SSF50998">
    <property type="entry name" value="Quinoprotein alcohol dehydrogenase-like"/>
    <property type="match status" value="1"/>
</dbReference>
<keyword evidence="3" id="KW-1185">Reference proteome</keyword>
<dbReference type="PANTHER" id="PTHR34512:SF30">
    <property type="entry name" value="OUTER MEMBRANE PROTEIN ASSEMBLY FACTOR BAMB"/>
    <property type="match status" value="1"/>
</dbReference>
<evidence type="ECO:0000259" key="1">
    <source>
        <dbReference type="Pfam" id="PF13360"/>
    </source>
</evidence>
<dbReference type="EMBL" id="FMZV01000004">
    <property type="protein sequence ID" value="SDC92941.1"/>
    <property type="molecule type" value="Genomic_DNA"/>
</dbReference>
<feature type="domain" description="Pyrrolo-quinoline quinone repeat" evidence="1">
    <location>
        <begin position="120"/>
        <end position="356"/>
    </location>
</feature>
<sequence length="438" mass="45817">MVTSSFSRFGAALVGSALLLLAGCEEPEVILPGVREDIRPMTEAEQLNQSRPIRLAAQQSNAEWPQGFGTPAYRTAHPALRASPQLVWSVPIGSGDSRRQRITADPVVAGGLVYTLDSAERVSAVTPGGGLVWQTDLIPPGESEGQATGGGMGYADGVLYVSSGFGNLTALDARTGNVRWRQKLNATGSGAPTIRDGLIYLVAGDDTAWAVTARDGRIAWQFQATPSVGNVLGAPAPALSNDLAIFAFGSGDLVGAFRKGGVRRWGASVSGERKGRAAARIGDVTGSPVIVGSTLYAGNHSGRTVAFRADNGERLWTATEGALGPVWPAGDSIFLVSDRNQIIRMNAADGSVIWAQDLPGFVKDKPKKRGATYAHYGPILAGGRVIVASNDGYLRLYNPEDGTLLQRIEVPGGATTGPVVAGNTLYVVGTKGQLHAFR</sequence>
<proteinExistence type="predicted"/>
<evidence type="ECO:0000313" key="3">
    <source>
        <dbReference type="Proteomes" id="UP000199628"/>
    </source>
</evidence>
<dbReference type="OrthoDB" id="5290752at2"/>
<gene>
    <name evidence="2" type="ORF">SAMN04488239_104157</name>
</gene>
<dbReference type="Pfam" id="PF13360">
    <property type="entry name" value="PQQ_2"/>
    <property type="match status" value="2"/>
</dbReference>
<dbReference type="AlphaFoldDB" id="A0A1G6QL41"/>
<name>A0A1G6QL41_9RHOB</name>
<feature type="domain" description="Pyrrolo-quinoline quinone repeat" evidence="1">
    <location>
        <begin position="378"/>
        <end position="437"/>
    </location>
</feature>
<dbReference type="InterPro" id="IPR002372">
    <property type="entry name" value="PQQ_rpt_dom"/>
</dbReference>
<dbReference type="SMART" id="SM00564">
    <property type="entry name" value="PQQ"/>
    <property type="match status" value="5"/>
</dbReference>
<dbReference type="InterPro" id="IPR015943">
    <property type="entry name" value="WD40/YVTN_repeat-like_dom_sf"/>
</dbReference>
<organism evidence="2 3">
    <name type="scientific">Ruegeria marina</name>
    <dbReference type="NCBI Taxonomy" id="639004"/>
    <lineage>
        <taxon>Bacteria</taxon>
        <taxon>Pseudomonadati</taxon>
        <taxon>Pseudomonadota</taxon>
        <taxon>Alphaproteobacteria</taxon>
        <taxon>Rhodobacterales</taxon>
        <taxon>Roseobacteraceae</taxon>
        <taxon>Ruegeria</taxon>
    </lineage>
</organism>
<dbReference type="Gene3D" id="2.130.10.10">
    <property type="entry name" value="YVTN repeat-like/Quinoprotein amine dehydrogenase"/>
    <property type="match status" value="1"/>
</dbReference>
<evidence type="ECO:0000313" key="2">
    <source>
        <dbReference type="EMBL" id="SDC92941.1"/>
    </source>
</evidence>
<reference evidence="3" key="1">
    <citation type="submission" date="2016-10" db="EMBL/GenBank/DDBJ databases">
        <authorList>
            <person name="Varghese N."/>
            <person name="Submissions S."/>
        </authorList>
    </citation>
    <scope>NUCLEOTIDE SEQUENCE [LARGE SCALE GENOMIC DNA]</scope>
    <source>
        <strain evidence="3">CGMCC 1.9108</strain>
    </source>
</reference>
<dbReference type="STRING" id="639004.SAMN04488239_104157"/>
<dbReference type="InterPro" id="IPR018391">
    <property type="entry name" value="PQQ_b-propeller_rpt"/>
</dbReference>
<protein>
    <submittedName>
        <fullName evidence="2">Outer membrane protein assembly factor BamB, contains PQQ-like beta-propeller repeat</fullName>
    </submittedName>
</protein>